<dbReference type="PANTHER" id="PTHR32432:SF3">
    <property type="entry name" value="ETHANOLAMINE UTILIZATION PROTEIN EUTJ"/>
    <property type="match status" value="1"/>
</dbReference>
<dbReference type="InterPro" id="IPR050696">
    <property type="entry name" value="FtsA/MreB"/>
</dbReference>
<organism evidence="1 2">
    <name type="scientific">Clostridium thailandense</name>
    <dbReference type="NCBI Taxonomy" id="2794346"/>
    <lineage>
        <taxon>Bacteria</taxon>
        <taxon>Bacillati</taxon>
        <taxon>Bacillota</taxon>
        <taxon>Clostridia</taxon>
        <taxon>Eubacteriales</taxon>
        <taxon>Clostridiaceae</taxon>
        <taxon>Clostridium</taxon>
    </lineage>
</organism>
<comment type="caution">
    <text evidence="1">The sequence shown here is derived from an EMBL/GenBank/DDBJ whole genome shotgun (WGS) entry which is preliminary data.</text>
</comment>
<dbReference type="EMBL" id="JAEEGC010000001">
    <property type="protein sequence ID" value="MBV7271316.1"/>
    <property type="molecule type" value="Genomic_DNA"/>
</dbReference>
<evidence type="ECO:0000313" key="1">
    <source>
        <dbReference type="EMBL" id="MBV7271316.1"/>
    </source>
</evidence>
<accession>A0A949TQF5</accession>
<dbReference type="NCBIfam" id="TIGR02529">
    <property type="entry name" value="EutJ"/>
    <property type="match status" value="1"/>
</dbReference>
<dbReference type="Proteomes" id="UP000694308">
    <property type="component" value="Unassembled WGS sequence"/>
</dbReference>
<dbReference type="Pfam" id="PF11104">
    <property type="entry name" value="PilM_2"/>
    <property type="match status" value="1"/>
</dbReference>
<dbReference type="InterPro" id="IPR013366">
    <property type="entry name" value="EutJ"/>
</dbReference>
<dbReference type="NCBIfam" id="NF011660">
    <property type="entry name" value="PRK15080.1"/>
    <property type="match status" value="1"/>
</dbReference>
<evidence type="ECO:0000313" key="2">
    <source>
        <dbReference type="Proteomes" id="UP000694308"/>
    </source>
</evidence>
<dbReference type="CDD" id="cd24047">
    <property type="entry name" value="ASKHA_NBD_EutJ"/>
    <property type="match status" value="1"/>
</dbReference>
<reference evidence="1" key="1">
    <citation type="submission" date="2020-12" db="EMBL/GenBank/DDBJ databases">
        <title>Clostridium thailandense sp. nov., a novel acetogenic bacterium isolated from peat land soil in Thailand.</title>
        <authorList>
            <person name="Chaikitkaew S."/>
            <person name="Birkeland N.K."/>
        </authorList>
    </citation>
    <scope>NUCLEOTIDE SEQUENCE</scope>
    <source>
        <strain evidence="1">PL3</strain>
    </source>
</reference>
<keyword evidence="2" id="KW-1185">Reference proteome</keyword>
<dbReference type="RefSeq" id="WP_218318355.1">
    <property type="nucleotide sequence ID" value="NZ_JAEEGC010000001.1"/>
</dbReference>
<protein>
    <submittedName>
        <fullName evidence="1">Ethanolamine utilization protein EutJ</fullName>
    </submittedName>
</protein>
<dbReference type="AlphaFoldDB" id="A0A949TQF5"/>
<sequence>MATFEQCNSIVKEFEETIKNPKKPSGKKLLTGVDLGTAFIVLAVMDENMVPIAGAYRYATVVKDGLVVDYMGAIKIVKELKAEVEEKLGCELIYAATAIPPGTSVNDTATIKYVVEGAGFEVTKVLDEPTAANSLLGIKNGAVVDVGGGTTGVAIFKEGKVIYIADEPTGGTHFSLVLAGALGISFAEAEIQKRDFTKHKEYFSALKPVIQKVSSIIKEHVKGHDVQDIYLVGGTCCFTDMEKVIEKEIGIPTHKPANPLYVTPLGIAMNCEVYE</sequence>
<name>A0A949TQF5_9CLOT</name>
<proteinExistence type="predicted"/>
<dbReference type="InterPro" id="IPR005883">
    <property type="entry name" value="PilM"/>
</dbReference>
<dbReference type="PANTHER" id="PTHR32432">
    <property type="entry name" value="CELL DIVISION PROTEIN FTSA-RELATED"/>
    <property type="match status" value="1"/>
</dbReference>
<gene>
    <name evidence="1" type="primary">eutJ</name>
    <name evidence="1" type="ORF">I6U48_00075</name>
</gene>